<keyword evidence="3" id="KW-1185">Reference proteome</keyword>
<feature type="region of interest" description="Disordered" evidence="1">
    <location>
        <begin position="206"/>
        <end position="277"/>
    </location>
</feature>
<feature type="region of interest" description="Disordered" evidence="1">
    <location>
        <begin position="301"/>
        <end position="329"/>
    </location>
</feature>
<name>A0AAW0BB65_9AGAR</name>
<dbReference type="Proteomes" id="UP001362999">
    <property type="component" value="Unassembled WGS sequence"/>
</dbReference>
<evidence type="ECO:0000256" key="1">
    <source>
        <dbReference type="SAM" id="MobiDB-lite"/>
    </source>
</evidence>
<gene>
    <name evidence="2" type="ORF">R3P38DRAFT_2780101</name>
</gene>
<feature type="region of interest" description="Disordered" evidence="1">
    <location>
        <begin position="49"/>
        <end position="76"/>
    </location>
</feature>
<feature type="compositionally biased region" description="Basic and acidic residues" evidence="1">
    <location>
        <begin position="216"/>
        <end position="235"/>
    </location>
</feature>
<protein>
    <submittedName>
        <fullName evidence="2">Uncharacterized protein</fullName>
    </submittedName>
</protein>
<evidence type="ECO:0000313" key="2">
    <source>
        <dbReference type="EMBL" id="KAK7023305.1"/>
    </source>
</evidence>
<sequence length="329" mass="37200">MYEQDSSVSRRLREDDVAKDVCLVKTTQSIRRRITVRAKDGMVTIERLMHPERSGTTRPTETKASAGAHDKEGIPNDTALQHRQYESLAQKLHECGYRIQNDLRRYGPQRGRQQQDYIGRNISRPIRIRKAIEKVAFTEDVGRDHPRVAHRNHSTPTRVLWAYAVVGRRSEESIPGYPPPQTRQDRQVGRQVRKCLLLTKQMGEENRIRAPAGARKGCEKRDGSGKRRASDRWDAEDGTGSHACWRPVVRRSSASERTNSMNTATQHLTVSTGPHRWVSSSTQHRTVAAQIAQAGQSFWHCGTGNTPQPNDGDEACDNKCNTGSRHRAL</sequence>
<dbReference type="AlphaFoldDB" id="A0AAW0BB65"/>
<organism evidence="2 3">
    <name type="scientific">Favolaschia claudopus</name>
    <dbReference type="NCBI Taxonomy" id="2862362"/>
    <lineage>
        <taxon>Eukaryota</taxon>
        <taxon>Fungi</taxon>
        <taxon>Dikarya</taxon>
        <taxon>Basidiomycota</taxon>
        <taxon>Agaricomycotina</taxon>
        <taxon>Agaricomycetes</taxon>
        <taxon>Agaricomycetidae</taxon>
        <taxon>Agaricales</taxon>
        <taxon>Marasmiineae</taxon>
        <taxon>Mycenaceae</taxon>
        <taxon>Favolaschia</taxon>
    </lineage>
</organism>
<accession>A0AAW0BB65</accession>
<evidence type="ECO:0000313" key="3">
    <source>
        <dbReference type="Proteomes" id="UP001362999"/>
    </source>
</evidence>
<feature type="compositionally biased region" description="Polar residues" evidence="1">
    <location>
        <begin position="255"/>
        <end position="277"/>
    </location>
</feature>
<comment type="caution">
    <text evidence="2">The sequence shown here is derived from an EMBL/GenBank/DDBJ whole genome shotgun (WGS) entry which is preliminary data.</text>
</comment>
<proteinExistence type="predicted"/>
<dbReference type="EMBL" id="JAWWNJ010000036">
    <property type="protein sequence ID" value="KAK7023305.1"/>
    <property type="molecule type" value="Genomic_DNA"/>
</dbReference>
<reference evidence="2 3" key="1">
    <citation type="journal article" date="2024" name="J Genomics">
        <title>Draft genome sequencing and assembly of Favolaschia claudopus CIRM-BRFM 2984 isolated from oak limbs.</title>
        <authorList>
            <person name="Navarro D."/>
            <person name="Drula E."/>
            <person name="Chaduli D."/>
            <person name="Cazenave R."/>
            <person name="Ahrendt S."/>
            <person name="Wang J."/>
            <person name="Lipzen A."/>
            <person name="Daum C."/>
            <person name="Barry K."/>
            <person name="Grigoriev I.V."/>
            <person name="Favel A."/>
            <person name="Rosso M.N."/>
            <person name="Martin F."/>
        </authorList>
    </citation>
    <scope>NUCLEOTIDE SEQUENCE [LARGE SCALE GENOMIC DNA]</scope>
    <source>
        <strain evidence="2 3">CIRM-BRFM 2984</strain>
    </source>
</reference>